<evidence type="ECO:0000313" key="2">
    <source>
        <dbReference type="Proteomes" id="UP001189429"/>
    </source>
</evidence>
<organism evidence="1 2">
    <name type="scientific">Prorocentrum cordatum</name>
    <dbReference type="NCBI Taxonomy" id="2364126"/>
    <lineage>
        <taxon>Eukaryota</taxon>
        <taxon>Sar</taxon>
        <taxon>Alveolata</taxon>
        <taxon>Dinophyceae</taxon>
        <taxon>Prorocentrales</taxon>
        <taxon>Prorocentraceae</taxon>
        <taxon>Prorocentrum</taxon>
    </lineage>
</organism>
<keyword evidence="2" id="KW-1185">Reference proteome</keyword>
<sequence length="143" mass="16122">MSIQFELFQKVPRELSASGHRRQPWLVMEANMEAAQHHRGPTAWASAAAAAQTPVVEQVTIQKPADRGPGDQVSRSMSYVLEVCHQTLQSTGEKHEDRIKYNQQVLYGSYKQLDRITISLARVMSSKSCDQYDEMERAQPSSS</sequence>
<proteinExistence type="predicted"/>
<evidence type="ECO:0000313" key="1">
    <source>
        <dbReference type="EMBL" id="CAK0816180.1"/>
    </source>
</evidence>
<gene>
    <name evidence="1" type="ORF">PCOR1329_LOCUS19225</name>
</gene>
<reference evidence="1" key="1">
    <citation type="submission" date="2023-10" db="EMBL/GenBank/DDBJ databases">
        <authorList>
            <person name="Chen Y."/>
            <person name="Shah S."/>
            <person name="Dougan E. K."/>
            <person name="Thang M."/>
            <person name="Chan C."/>
        </authorList>
    </citation>
    <scope>NUCLEOTIDE SEQUENCE [LARGE SCALE GENOMIC DNA]</scope>
</reference>
<comment type="caution">
    <text evidence="1">The sequence shown here is derived from an EMBL/GenBank/DDBJ whole genome shotgun (WGS) entry which is preliminary data.</text>
</comment>
<protein>
    <submittedName>
        <fullName evidence="1">Uncharacterized protein</fullName>
    </submittedName>
</protein>
<name>A0ABN9RE01_9DINO</name>
<dbReference type="Proteomes" id="UP001189429">
    <property type="component" value="Unassembled WGS sequence"/>
</dbReference>
<accession>A0ABN9RE01</accession>
<dbReference type="EMBL" id="CAUYUJ010006117">
    <property type="protein sequence ID" value="CAK0816180.1"/>
    <property type="molecule type" value="Genomic_DNA"/>
</dbReference>